<protein>
    <recommendedName>
        <fullName evidence="14">Pyridine nucleotide-disulfide oxidoreductase</fullName>
    </recommendedName>
</protein>
<keyword evidence="13" id="KW-1185">Reference proteome</keyword>
<dbReference type="GO" id="GO:0050660">
    <property type="term" value="F:flavin adenine dinucleotide binding"/>
    <property type="evidence" value="ECO:0007669"/>
    <property type="project" value="TreeGrafter"/>
</dbReference>
<dbReference type="PRINTS" id="PR00368">
    <property type="entry name" value="FADPNR"/>
</dbReference>
<keyword evidence="9" id="KW-1133">Transmembrane helix</keyword>
<dbReference type="InterPro" id="IPR023753">
    <property type="entry name" value="FAD/NAD-binding_dom"/>
</dbReference>
<evidence type="ECO:0000259" key="10">
    <source>
        <dbReference type="Pfam" id="PF07992"/>
    </source>
</evidence>
<reference evidence="12" key="2">
    <citation type="journal article" date="2021" name="Genome Biol. Evol.">
        <title>Developing a high-quality reference genome for a parasitic bivalve with doubly uniparental inheritance (Bivalvia: Unionida).</title>
        <authorList>
            <person name="Smith C.H."/>
        </authorList>
    </citation>
    <scope>NUCLEOTIDE SEQUENCE</scope>
    <source>
        <strain evidence="12">CHS0354</strain>
        <tissue evidence="12">Mantle</tissue>
    </source>
</reference>
<dbReference type="PRINTS" id="PR00411">
    <property type="entry name" value="PNDRDTASEI"/>
</dbReference>
<gene>
    <name evidence="12" type="ORF">CHS0354_002044</name>
</gene>
<evidence type="ECO:0000256" key="6">
    <source>
        <dbReference type="ARBA" id="ARBA00023002"/>
    </source>
</evidence>
<evidence type="ECO:0000256" key="9">
    <source>
        <dbReference type="SAM" id="Phobius"/>
    </source>
</evidence>
<reference evidence="12" key="3">
    <citation type="submission" date="2023-05" db="EMBL/GenBank/DDBJ databases">
        <authorList>
            <person name="Smith C.H."/>
        </authorList>
    </citation>
    <scope>NUCLEOTIDE SEQUENCE</scope>
    <source>
        <strain evidence="12">CHS0354</strain>
        <tissue evidence="12">Mantle</tissue>
    </source>
</reference>
<evidence type="ECO:0000256" key="5">
    <source>
        <dbReference type="ARBA" id="ARBA00022857"/>
    </source>
</evidence>
<sequence>MKKLLLLVLIFAAVIAFFALGLHEILTPEGIRNIRPTVREWIDTYTWQIYIAFFVMYVLIAALSLPGALIMTLSAGAFFGLLWGTVLVSFGSSVGALLAFLSSRLLLRDFVTKRFGQRLGAVNKGVKEDGALYLFVLRLVPKRRVYAKWKRPKRYDRNMIVIGSGAAGLVTTYIAAAVKAKVTMIEAHKMGGDCLNYGCVPSKALIASAKTVYQIKHAGEYGVSSSEPSVLFKEVVHRVHNVIAKIAPHDSVERYTSLGAEVIQGYAKLVDPWTVEIKLNAGGTQRLTARSIVIAAGAAPFVPDLPGLKEVGYLTSDTLWDTLLTCEELPGRIVIMGGGPIGCELAQCFARLGADVTQIERNPRIMMREDEEVSKMAADALKADGVNILTEYTVIRCEKARRR</sequence>
<dbReference type="PANTHER" id="PTHR43014:SF2">
    <property type="entry name" value="MERCURIC REDUCTASE"/>
    <property type="match status" value="1"/>
</dbReference>
<evidence type="ECO:0000256" key="1">
    <source>
        <dbReference type="ARBA" id="ARBA00001974"/>
    </source>
</evidence>
<evidence type="ECO:0000256" key="4">
    <source>
        <dbReference type="ARBA" id="ARBA00022827"/>
    </source>
</evidence>
<feature type="domain" description="FAD/NAD(P)-binding" evidence="10">
    <location>
        <begin position="158"/>
        <end position="397"/>
    </location>
</feature>
<keyword evidence="3" id="KW-0285">Flavoprotein</keyword>
<dbReference type="Proteomes" id="UP001195483">
    <property type="component" value="Unassembled WGS sequence"/>
</dbReference>
<keyword evidence="8" id="KW-0676">Redox-active center</keyword>
<dbReference type="InterPro" id="IPR036188">
    <property type="entry name" value="FAD/NAD-bd_sf"/>
</dbReference>
<dbReference type="Gene3D" id="3.50.50.60">
    <property type="entry name" value="FAD/NAD(P)-binding domain"/>
    <property type="match status" value="2"/>
</dbReference>
<dbReference type="EMBL" id="JAEAOA010000186">
    <property type="protein sequence ID" value="KAK3604236.1"/>
    <property type="molecule type" value="Genomic_DNA"/>
</dbReference>
<dbReference type="Pfam" id="PF07992">
    <property type="entry name" value="Pyr_redox_2"/>
    <property type="match status" value="1"/>
</dbReference>
<dbReference type="SUPFAM" id="SSF51905">
    <property type="entry name" value="FAD/NAD(P)-binding domain"/>
    <property type="match status" value="1"/>
</dbReference>
<feature type="transmembrane region" description="Helical" evidence="9">
    <location>
        <begin position="45"/>
        <end position="65"/>
    </location>
</feature>
<accession>A0AAE0T5Q1</accession>
<dbReference type="InterPro" id="IPR032816">
    <property type="entry name" value="VTT_dom"/>
</dbReference>
<evidence type="ECO:0000259" key="11">
    <source>
        <dbReference type="Pfam" id="PF09335"/>
    </source>
</evidence>
<comment type="similarity">
    <text evidence="2">Belongs to the class-I pyridine nucleotide-disulfide oxidoreductase family.</text>
</comment>
<keyword evidence="7" id="KW-1015">Disulfide bond</keyword>
<keyword evidence="4" id="KW-0274">FAD</keyword>
<evidence type="ECO:0000256" key="3">
    <source>
        <dbReference type="ARBA" id="ARBA00022630"/>
    </source>
</evidence>
<evidence type="ECO:0008006" key="14">
    <source>
        <dbReference type="Google" id="ProtNLM"/>
    </source>
</evidence>
<reference evidence="12" key="1">
    <citation type="journal article" date="2021" name="Genome Biol. Evol.">
        <title>A High-Quality Reference Genome for a Parasitic Bivalve with Doubly Uniparental Inheritance (Bivalvia: Unionida).</title>
        <authorList>
            <person name="Smith C.H."/>
        </authorList>
    </citation>
    <scope>NUCLEOTIDE SEQUENCE</scope>
    <source>
        <strain evidence="12">CHS0354</strain>
    </source>
</reference>
<dbReference type="PROSITE" id="PS00076">
    <property type="entry name" value="PYRIDINE_REDOX_1"/>
    <property type="match status" value="1"/>
</dbReference>
<dbReference type="PANTHER" id="PTHR43014">
    <property type="entry name" value="MERCURIC REDUCTASE"/>
    <property type="match status" value="1"/>
</dbReference>
<feature type="transmembrane region" description="Helical" evidence="9">
    <location>
        <begin position="159"/>
        <end position="180"/>
    </location>
</feature>
<dbReference type="Pfam" id="PF09335">
    <property type="entry name" value="VTT_dom"/>
    <property type="match status" value="1"/>
</dbReference>
<proteinExistence type="inferred from homology"/>
<keyword evidence="9" id="KW-0472">Membrane</keyword>
<dbReference type="GO" id="GO:0016668">
    <property type="term" value="F:oxidoreductase activity, acting on a sulfur group of donors, NAD(P) as acceptor"/>
    <property type="evidence" value="ECO:0007669"/>
    <property type="project" value="InterPro"/>
</dbReference>
<evidence type="ECO:0000313" key="12">
    <source>
        <dbReference type="EMBL" id="KAK3604236.1"/>
    </source>
</evidence>
<dbReference type="InterPro" id="IPR012999">
    <property type="entry name" value="Pyr_OxRdtase_I_AS"/>
</dbReference>
<keyword evidence="6" id="KW-0560">Oxidoreductase</keyword>
<comment type="cofactor">
    <cofactor evidence="1">
        <name>FAD</name>
        <dbReference type="ChEBI" id="CHEBI:57692"/>
    </cofactor>
</comment>
<evidence type="ECO:0000256" key="2">
    <source>
        <dbReference type="ARBA" id="ARBA00007532"/>
    </source>
</evidence>
<comment type="caution">
    <text evidence="12">The sequence shown here is derived from an EMBL/GenBank/DDBJ whole genome shotgun (WGS) entry which is preliminary data.</text>
</comment>
<keyword evidence="5" id="KW-0521">NADP</keyword>
<keyword evidence="9" id="KW-0812">Transmembrane</keyword>
<feature type="transmembrane region" description="Helical" evidence="9">
    <location>
        <begin position="77"/>
        <end position="101"/>
    </location>
</feature>
<dbReference type="AlphaFoldDB" id="A0AAE0T5Q1"/>
<feature type="domain" description="VTT" evidence="11">
    <location>
        <begin position="69"/>
        <end position="141"/>
    </location>
</feature>
<evidence type="ECO:0000256" key="7">
    <source>
        <dbReference type="ARBA" id="ARBA00023157"/>
    </source>
</evidence>
<organism evidence="12 13">
    <name type="scientific">Potamilus streckersoni</name>
    <dbReference type="NCBI Taxonomy" id="2493646"/>
    <lineage>
        <taxon>Eukaryota</taxon>
        <taxon>Metazoa</taxon>
        <taxon>Spiralia</taxon>
        <taxon>Lophotrochozoa</taxon>
        <taxon>Mollusca</taxon>
        <taxon>Bivalvia</taxon>
        <taxon>Autobranchia</taxon>
        <taxon>Heteroconchia</taxon>
        <taxon>Palaeoheterodonta</taxon>
        <taxon>Unionida</taxon>
        <taxon>Unionoidea</taxon>
        <taxon>Unionidae</taxon>
        <taxon>Ambleminae</taxon>
        <taxon>Lampsilini</taxon>
        <taxon>Potamilus</taxon>
    </lineage>
</organism>
<name>A0AAE0T5Q1_9BIVA</name>
<evidence type="ECO:0000256" key="8">
    <source>
        <dbReference type="ARBA" id="ARBA00023284"/>
    </source>
</evidence>
<evidence type="ECO:0000313" key="13">
    <source>
        <dbReference type="Proteomes" id="UP001195483"/>
    </source>
</evidence>
<dbReference type="GO" id="GO:0003955">
    <property type="term" value="F:NAD(P)H dehydrogenase (quinone) activity"/>
    <property type="evidence" value="ECO:0007669"/>
    <property type="project" value="TreeGrafter"/>
</dbReference>